<evidence type="ECO:0000256" key="10">
    <source>
        <dbReference type="PROSITE-ProRule" id="PRU01360"/>
    </source>
</evidence>
<keyword evidence="9 10" id="KW-0998">Cell outer membrane</keyword>
<dbReference type="GO" id="GO:0044718">
    <property type="term" value="P:siderophore transmembrane transport"/>
    <property type="evidence" value="ECO:0007669"/>
    <property type="project" value="TreeGrafter"/>
</dbReference>
<dbReference type="Gene3D" id="2.170.130.10">
    <property type="entry name" value="TonB-dependent receptor, plug domain"/>
    <property type="match status" value="1"/>
</dbReference>
<reference evidence="14" key="1">
    <citation type="submission" date="2023-03" db="EMBL/GenBank/DDBJ databases">
        <title>Andean soil-derived lignocellulolytic bacterial consortium as a source of novel taxa and putative plastic-active enzymes.</title>
        <authorList>
            <person name="Diaz-Garcia L."/>
            <person name="Chuvochina M."/>
            <person name="Feuerriegel G."/>
            <person name="Bunk B."/>
            <person name="Sproer C."/>
            <person name="Streit W.R."/>
            <person name="Rodriguez L.M."/>
            <person name="Overmann J."/>
            <person name="Jimenez D.J."/>
        </authorList>
    </citation>
    <scope>NUCLEOTIDE SEQUENCE</scope>
    <source>
        <strain evidence="14">MAG 7</strain>
    </source>
</reference>
<evidence type="ECO:0000313" key="14">
    <source>
        <dbReference type="EMBL" id="WEK38404.1"/>
    </source>
</evidence>
<evidence type="ECO:0000256" key="5">
    <source>
        <dbReference type="ARBA" id="ARBA00022729"/>
    </source>
</evidence>
<dbReference type="InterPro" id="IPR036942">
    <property type="entry name" value="Beta-barrel_TonB_sf"/>
</dbReference>
<feature type="domain" description="TonB-dependent receptor plug" evidence="13">
    <location>
        <begin position="44"/>
        <end position="148"/>
    </location>
</feature>
<keyword evidence="2 10" id="KW-0813">Transport</keyword>
<evidence type="ECO:0000256" key="8">
    <source>
        <dbReference type="ARBA" id="ARBA00023170"/>
    </source>
</evidence>
<dbReference type="Pfam" id="PF00593">
    <property type="entry name" value="TonB_dep_Rec_b-barrel"/>
    <property type="match status" value="1"/>
</dbReference>
<keyword evidence="3 10" id="KW-1134">Transmembrane beta strand</keyword>
<evidence type="ECO:0000256" key="3">
    <source>
        <dbReference type="ARBA" id="ARBA00022452"/>
    </source>
</evidence>
<evidence type="ECO:0000256" key="9">
    <source>
        <dbReference type="ARBA" id="ARBA00023237"/>
    </source>
</evidence>
<keyword evidence="8 14" id="KW-0675">Receptor</keyword>
<dbReference type="InterPro" id="IPR039426">
    <property type="entry name" value="TonB-dep_rcpt-like"/>
</dbReference>
<dbReference type="GO" id="GO:0009279">
    <property type="term" value="C:cell outer membrane"/>
    <property type="evidence" value="ECO:0007669"/>
    <property type="project" value="UniProtKB-SubCell"/>
</dbReference>
<keyword evidence="4 10" id="KW-0812">Transmembrane</keyword>
<accession>A0AAJ6BJZ0</accession>
<proteinExistence type="inferred from homology"/>
<evidence type="ECO:0000259" key="13">
    <source>
        <dbReference type="Pfam" id="PF07715"/>
    </source>
</evidence>
<sequence length="734" mass="82969">MKQSIGCLVALLGCCAPIQAQQDSSTVHELKEVIVTDSYEASRKRKQPLNIEIVNKNYIRQQLGGSLMQSLEKLPGIKAIGIGSGNSKPLIRGLGFNQVVVVENGIKHEGQQWGADHGLEIDQYAVSQLEIIKGPAAFLYGSDAIGGAIDIKAAPLPARHTISGAIDLSGKSNNDQWAVSAQLAARTEKWFVSARFTATDYADFKVPTDTVHVYNYPAALHNRRVRNSAGHERNIHLSTGWTGPRFSSIFYGSRTYSRSGFFANAHGLEPRQVDAALHDRSARDIQLPAQEVTHTKLINRTSFRLGQHALEWQTGYQKNFRQEYNRYINHGYMPPVYPASHHTPIELERQYNKSVLSSTLKDEWQQGRHQLTIGANAEYQENRIDGWSFLIPAFTQFQSGVYLHDRLQLNDQLTAQLALRFDHGQIRIREYADWFTTPVVNGPDTSYQYLQRSVNSQRSFNSLNWSAGISYAPGALTLKANLGSSFRMPIAKELGANGVNYHYFRYEKGNSRLDPERSYQLDLGIGWNQPDWSFLLSPYLNYFPNYIYLNPTARHDYDYGAGNQVFEYTQAKVLRTGAELQARYQPDQHWQTTLAAEYLYSEQQSGSKQGYTLPFTPPPSTLLTVQYLFTDNKKAKDSYIGVNWRFSAQQSRIVPPERPTPAYHLFGLQAGSTLLLRSQPLLLTFQVQNLFNTYYLNHISFYRLIALPEAGRNIVLSLSLPFSRSIARKPSTSK</sequence>
<dbReference type="PANTHER" id="PTHR30069:SF29">
    <property type="entry name" value="HEMOGLOBIN AND HEMOGLOBIN-HAPTOGLOBIN-BINDING PROTEIN 1-RELATED"/>
    <property type="match status" value="1"/>
</dbReference>
<evidence type="ECO:0000256" key="4">
    <source>
        <dbReference type="ARBA" id="ARBA00022692"/>
    </source>
</evidence>
<evidence type="ECO:0000256" key="6">
    <source>
        <dbReference type="ARBA" id="ARBA00023077"/>
    </source>
</evidence>
<evidence type="ECO:0000313" key="15">
    <source>
        <dbReference type="Proteomes" id="UP001220610"/>
    </source>
</evidence>
<dbReference type="SUPFAM" id="SSF56935">
    <property type="entry name" value="Porins"/>
    <property type="match status" value="1"/>
</dbReference>
<evidence type="ECO:0000256" key="1">
    <source>
        <dbReference type="ARBA" id="ARBA00004571"/>
    </source>
</evidence>
<dbReference type="AlphaFoldDB" id="A0AAJ6BJZ0"/>
<dbReference type="CDD" id="cd01347">
    <property type="entry name" value="ligand_gated_channel"/>
    <property type="match status" value="1"/>
</dbReference>
<evidence type="ECO:0000259" key="12">
    <source>
        <dbReference type="Pfam" id="PF00593"/>
    </source>
</evidence>
<protein>
    <submittedName>
        <fullName evidence="14">TonB-dependent receptor</fullName>
    </submittedName>
</protein>
<comment type="subcellular location">
    <subcellularLocation>
        <location evidence="1 10">Cell outer membrane</location>
        <topology evidence="1 10">Multi-pass membrane protein</topology>
    </subcellularLocation>
</comment>
<keyword evidence="6 11" id="KW-0798">TonB box</keyword>
<dbReference type="GO" id="GO:0015344">
    <property type="term" value="F:siderophore uptake transmembrane transporter activity"/>
    <property type="evidence" value="ECO:0007669"/>
    <property type="project" value="TreeGrafter"/>
</dbReference>
<dbReference type="Gene3D" id="2.40.170.20">
    <property type="entry name" value="TonB-dependent receptor, beta-barrel domain"/>
    <property type="match status" value="1"/>
</dbReference>
<dbReference type="Pfam" id="PF07715">
    <property type="entry name" value="Plug"/>
    <property type="match status" value="1"/>
</dbReference>
<comment type="similarity">
    <text evidence="10 11">Belongs to the TonB-dependent receptor family.</text>
</comment>
<dbReference type="PANTHER" id="PTHR30069">
    <property type="entry name" value="TONB-DEPENDENT OUTER MEMBRANE RECEPTOR"/>
    <property type="match status" value="1"/>
</dbReference>
<dbReference type="Proteomes" id="UP001220610">
    <property type="component" value="Chromosome"/>
</dbReference>
<keyword evidence="7 10" id="KW-0472">Membrane</keyword>
<dbReference type="InterPro" id="IPR037066">
    <property type="entry name" value="Plug_dom_sf"/>
</dbReference>
<organism evidence="14 15">
    <name type="scientific">Candidatus Pseudobacter hemicellulosilyticus</name>
    <dbReference type="NCBI Taxonomy" id="3121375"/>
    <lineage>
        <taxon>Bacteria</taxon>
        <taxon>Pseudomonadati</taxon>
        <taxon>Bacteroidota</taxon>
        <taxon>Chitinophagia</taxon>
        <taxon>Chitinophagales</taxon>
        <taxon>Chitinophagaceae</taxon>
        <taxon>Pseudobacter</taxon>
    </lineage>
</organism>
<feature type="domain" description="TonB-dependent receptor-like beta-barrel" evidence="12">
    <location>
        <begin position="296"/>
        <end position="690"/>
    </location>
</feature>
<keyword evidence="5" id="KW-0732">Signal</keyword>
<evidence type="ECO:0000256" key="11">
    <source>
        <dbReference type="RuleBase" id="RU003357"/>
    </source>
</evidence>
<name>A0AAJ6BJZ0_9BACT</name>
<dbReference type="InterPro" id="IPR000531">
    <property type="entry name" value="Beta-barrel_TonB"/>
</dbReference>
<dbReference type="InterPro" id="IPR012910">
    <property type="entry name" value="Plug_dom"/>
</dbReference>
<gene>
    <name evidence="14" type="ORF">P0Y53_12935</name>
</gene>
<evidence type="ECO:0000256" key="2">
    <source>
        <dbReference type="ARBA" id="ARBA00022448"/>
    </source>
</evidence>
<evidence type="ECO:0000256" key="7">
    <source>
        <dbReference type="ARBA" id="ARBA00023136"/>
    </source>
</evidence>
<dbReference type="EMBL" id="CP119311">
    <property type="protein sequence ID" value="WEK38404.1"/>
    <property type="molecule type" value="Genomic_DNA"/>
</dbReference>
<dbReference type="PROSITE" id="PS52016">
    <property type="entry name" value="TONB_DEPENDENT_REC_3"/>
    <property type="match status" value="1"/>
</dbReference>